<name>B6K194_SCHJY</name>
<dbReference type="InterPro" id="IPR013217">
    <property type="entry name" value="Methyltransf_12"/>
</dbReference>
<dbReference type="SUPFAM" id="SSF53335">
    <property type="entry name" value="S-adenosyl-L-methionine-dependent methyltransferases"/>
    <property type="match status" value="1"/>
</dbReference>
<dbReference type="GO" id="GO:0001510">
    <property type="term" value="P:RNA methylation"/>
    <property type="evidence" value="ECO:0007669"/>
    <property type="project" value="InterPro"/>
</dbReference>
<evidence type="ECO:0000313" key="14">
    <source>
        <dbReference type="EMBL" id="EEB07715.1"/>
    </source>
</evidence>
<keyword evidence="9" id="KW-0694">RNA-binding</keyword>
<evidence type="ECO:0000256" key="7">
    <source>
        <dbReference type="ARBA" id="ARBA00022723"/>
    </source>
</evidence>
<dbReference type="EC" id="2.1.1.386" evidence="11"/>
<dbReference type="STRING" id="402676.B6K194"/>
<evidence type="ECO:0000256" key="5">
    <source>
        <dbReference type="ARBA" id="ARBA00022679"/>
    </source>
</evidence>
<dbReference type="InterPro" id="IPR029063">
    <property type="entry name" value="SAM-dependent_MTases_sf"/>
</dbReference>
<keyword evidence="5" id="KW-0808">Transferase</keyword>
<dbReference type="JaponicusDB" id="SJAG_02817">
    <property type="gene designation" value="hen1"/>
</dbReference>
<dbReference type="AlphaFoldDB" id="B6K194"/>
<dbReference type="Gene3D" id="3.40.50.150">
    <property type="entry name" value="Vaccinia Virus protein VP39"/>
    <property type="match status" value="1"/>
</dbReference>
<evidence type="ECO:0000256" key="6">
    <source>
        <dbReference type="ARBA" id="ARBA00022691"/>
    </source>
</evidence>
<dbReference type="GO" id="GO:0034587">
    <property type="term" value="P:piRNA processing"/>
    <property type="evidence" value="ECO:0000318"/>
    <property type="project" value="GO_Central"/>
</dbReference>
<dbReference type="PANTHER" id="PTHR21404">
    <property type="entry name" value="HEN1"/>
    <property type="match status" value="1"/>
</dbReference>
<evidence type="ECO:0000259" key="13">
    <source>
        <dbReference type="Pfam" id="PF08242"/>
    </source>
</evidence>
<dbReference type="eggNOG" id="KOG1045">
    <property type="taxonomic scope" value="Eukaryota"/>
</dbReference>
<evidence type="ECO:0000256" key="12">
    <source>
        <dbReference type="ARBA" id="ARBA00048418"/>
    </source>
</evidence>
<feature type="domain" description="Methyltransferase type 12" evidence="13">
    <location>
        <begin position="32"/>
        <end position="123"/>
    </location>
</feature>
<organism evidence="14 16">
    <name type="scientific">Schizosaccharomyces japonicus (strain yFS275 / FY16936)</name>
    <name type="common">Fission yeast</name>
    <dbReference type="NCBI Taxonomy" id="402676"/>
    <lineage>
        <taxon>Eukaryota</taxon>
        <taxon>Fungi</taxon>
        <taxon>Dikarya</taxon>
        <taxon>Ascomycota</taxon>
        <taxon>Taphrinomycotina</taxon>
        <taxon>Schizosaccharomycetes</taxon>
        <taxon>Schizosaccharomycetales</taxon>
        <taxon>Schizosaccharomycetaceae</taxon>
        <taxon>Schizosaccharomyces</taxon>
    </lineage>
</organism>
<dbReference type="Proteomes" id="UP000001744">
    <property type="component" value="Unassembled WGS sequence"/>
</dbReference>
<accession>B6K194</accession>
<dbReference type="GeneID" id="7049479"/>
<evidence type="ECO:0000256" key="4">
    <source>
        <dbReference type="ARBA" id="ARBA00022603"/>
    </source>
</evidence>
<dbReference type="PANTHER" id="PTHR21404:SF3">
    <property type="entry name" value="SMALL RNA 2'-O-METHYLTRANSFERASE"/>
    <property type="match status" value="1"/>
</dbReference>
<proteinExistence type="inferred from homology"/>
<dbReference type="GO" id="GO:0008171">
    <property type="term" value="F:O-methyltransferase activity"/>
    <property type="evidence" value="ECO:0000318"/>
    <property type="project" value="GO_Central"/>
</dbReference>
<comment type="catalytic activity">
    <reaction evidence="12">
        <text>small RNA 3'-end nucleotide + S-adenosyl-L-methionine = small RNA 3'-end 2'-O-methylnucleotide + S-adenosyl-L-homocysteine + H(+)</text>
        <dbReference type="Rhea" id="RHEA:37887"/>
        <dbReference type="Rhea" id="RHEA-COMP:10415"/>
        <dbReference type="Rhea" id="RHEA-COMP:10416"/>
        <dbReference type="ChEBI" id="CHEBI:15378"/>
        <dbReference type="ChEBI" id="CHEBI:57856"/>
        <dbReference type="ChEBI" id="CHEBI:59789"/>
        <dbReference type="ChEBI" id="CHEBI:74896"/>
        <dbReference type="ChEBI" id="CHEBI:74898"/>
        <dbReference type="EC" id="2.1.1.386"/>
    </reaction>
</comment>
<keyword evidence="6" id="KW-0949">S-adenosyl-L-methionine</keyword>
<dbReference type="GO" id="GO:0030422">
    <property type="term" value="P:siRNA processing"/>
    <property type="evidence" value="ECO:0000318"/>
    <property type="project" value="GO_Central"/>
</dbReference>
<evidence type="ECO:0000313" key="15">
    <source>
        <dbReference type="JaponicusDB" id="SJAG_02817"/>
    </source>
</evidence>
<comment type="similarity">
    <text evidence="2">Belongs to the methyltransferase superfamily. HEN1 family.</text>
</comment>
<dbReference type="GO" id="GO:0046872">
    <property type="term" value="F:metal ion binding"/>
    <property type="evidence" value="ECO:0007669"/>
    <property type="project" value="UniProtKB-KW"/>
</dbReference>
<comment type="cofactor">
    <cofactor evidence="1">
        <name>Mg(2+)</name>
        <dbReference type="ChEBI" id="CHEBI:18420"/>
    </cofactor>
</comment>
<dbReference type="OMA" id="VFERICS"/>
<dbReference type="VEuPathDB" id="FungiDB:SJAG_02817"/>
<keyword evidence="10" id="KW-0943">RNA-mediated gene silencing</keyword>
<dbReference type="HOGENOM" id="CLU_738011_0_0_1"/>
<protein>
    <recommendedName>
        <fullName evidence="3">Small RNA 2'-O-methyltransferase</fullName>
        <ecNumber evidence="11">2.1.1.386</ecNumber>
    </recommendedName>
</protein>
<dbReference type="EMBL" id="KE651166">
    <property type="protein sequence ID" value="EEB07715.1"/>
    <property type="molecule type" value="Genomic_DNA"/>
</dbReference>
<keyword evidence="7" id="KW-0479">Metal-binding</keyword>
<evidence type="ECO:0000256" key="10">
    <source>
        <dbReference type="ARBA" id="ARBA00023158"/>
    </source>
</evidence>
<keyword evidence="16" id="KW-1185">Reference proteome</keyword>
<evidence type="ECO:0000256" key="11">
    <source>
        <dbReference type="ARBA" id="ARBA00035025"/>
    </source>
</evidence>
<evidence type="ECO:0000256" key="8">
    <source>
        <dbReference type="ARBA" id="ARBA00022842"/>
    </source>
</evidence>
<evidence type="ECO:0000313" key="16">
    <source>
        <dbReference type="Proteomes" id="UP000001744"/>
    </source>
</evidence>
<keyword evidence="4" id="KW-0489">Methyltransferase</keyword>
<sequence length="375" mass="44029">MHYHGFFPPLHLQRRKKIYEILEEATDIKSLLDIGCSQGQLLSYLVTCNDKVPIEYLAGFDINEGVLNSAEQGIAINDKERLRWRPLTAELYQGDIKQLHSFRYVDAVVASEFIEHLSPEEIHSMEELVFNVIQPRFFIVSTPNSEFNPLLRMISPKTVNGTRSRRNGFRHDDHLFEWTRSEFQKWAHQLCEQYSNYTCDFTGVGFAYELFGDKTELNKATDSHDFGPCSSFTIFKRTSLRFHEQRKQSPCNGIRLFARVVHPFVNRPYPPSYADFNKLLNLAIKNDYFGFEKESIQQLTCKLNIEIPLHYFWNRCPILRHAFRYNEATFVAYFLQKRKMIMNYANRCDTKTYRIRKVSLKQCSFTMAVPSGCEL</sequence>
<dbReference type="GO" id="GO:0090486">
    <property type="term" value="F:small RNA 2'-O-methyltransferase activity"/>
    <property type="evidence" value="ECO:0007669"/>
    <property type="project" value="UniProtKB-EC"/>
</dbReference>
<dbReference type="GO" id="GO:0003723">
    <property type="term" value="F:RNA binding"/>
    <property type="evidence" value="ECO:0007669"/>
    <property type="project" value="UniProtKB-KW"/>
</dbReference>
<keyword evidence="8" id="KW-0460">Magnesium</keyword>
<dbReference type="InterPro" id="IPR026610">
    <property type="entry name" value="Hen1"/>
</dbReference>
<dbReference type="GO" id="GO:0005737">
    <property type="term" value="C:cytoplasm"/>
    <property type="evidence" value="ECO:0000318"/>
    <property type="project" value="GO_Central"/>
</dbReference>
<evidence type="ECO:0000256" key="2">
    <source>
        <dbReference type="ARBA" id="ARBA00009026"/>
    </source>
</evidence>
<dbReference type="GO" id="GO:0005634">
    <property type="term" value="C:nucleus"/>
    <property type="evidence" value="ECO:0000318"/>
    <property type="project" value="GO_Central"/>
</dbReference>
<dbReference type="RefSeq" id="XP_002174008.1">
    <property type="nucleotide sequence ID" value="XM_002173972.2"/>
</dbReference>
<evidence type="ECO:0000256" key="9">
    <source>
        <dbReference type="ARBA" id="ARBA00022884"/>
    </source>
</evidence>
<evidence type="ECO:0000256" key="3">
    <source>
        <dbReference type="ARBA" id="ARBA00021330"/>
    </source>
</evidence>
<gene>
    <name evidence="15" type="primary">hen1</name>
    <name evidence="14" type="ORF">SJAG_02817</name>
</gene>
<reference evidence="14 16" key="1">
    <citation type="journal article" date="2011" name="Science">
        <title>Comparative functional genomics of the fission yeasts.</title>
        <authorList>
            <person name="Rhind N."/>
            <person name="Chen Z."/>
            <person name="Yassour M."/>
            <person name="Thompson D.A."/>
            <person name="Haas B.J."/>
            <person name="Habib N."/>
            <person name="Wapinski I."/>
            <person name="Roy S."/>
            <person name="Lin M.F."/>
            <person name="Heiman D.I."/>
            <person name="Young S.K."/>
            <person name="Furuya K."/>
            <person name="Guo Y."/>
            <person name="Pidoux A."/>
            <person name="Chen H.M."/>
            <person name="Robbertse B."/>
            <person name="Goldberg J.M."/>
            <person name="Aoki K."/>
            <person name="Bayne E.H."/>
            <person name="Berlin A.M."/>
            <person name="Desjardins C.A."/>
            <person name="Dobbs E."/>
            <person name="Dukaj L."/>
            <person name="Fan L."/>
            <person name="FitzGerald M.G."/>
            <person name="French C."/>
            <person name="Gujja S."/>
            <person name="Hansen K."/>
            <person name="Keifenheim D."/>
            <person name="Levin J.Z."/>
            <person name="Mosher R.A."/>
            <person name="Mueller C.A."/>
            <person name="Pfiffner J."/>
            <person name="Priest M."/>
            <person name="Russ C."/>
            <person name="Smialowska A."/>
            <person name="Swoboda P."/>
            <person name="Sykes S.M."/>
            <person name="Vaughn M."/>
            <person name="Vengrova S."/>
            <person name="Yoder R."/>
            <person name="Zeng Q."/>
            <person name="Allshire R."/>
            <person name="Baulcombe D."/>
            <person name="Birren B.W."/>
            <person name="Brown W."/>
            <person name="Ekwall K."/>
            <person name="Kellis M."/>
            <person name="Leatherwood J."/>
            <person name="Levin H."/>
            <person name="Margalit H."/>
            <person name="Martienssen R."/>
            <person name="Nieduszynski C.A."/>
            <person name="Spatafora J.W."/>
            <person name="Friedman N."/>
            <person name="Dalgaard J.Z."/>
            <person name="Baumann P."/>
            <person name="Niki H."/>
            <person name="Regev A."/>
            <person name="Nusbaum C."/>
        </authorList>
    </citation>
    <scope>NUCLEOTIDE SEQUENCE [LARGE SCALE GENOMIC DNA]</scope>
    <source>
        <strain evidence="16">yFS275 / FY16936</strain>
    </source>
</reference>
<evidence type="ECO:0000256" key="1">
    <source>
        <dbReference type="ARBA" id="ARBA00001946"/>
    </source>
</evidence>
<dbReference type="Pfam" id="PF08242">
    <property type="entry name" value="Methyltransf_12"/>
    <property type="match status" value="1"/>
</dbReference>
<dbReference type="GO" id="GO:0008173">
    <property type="term" value="F:RNA methyltransferase activity"/>
    <property type="evidence" value="ECO:0000318"/>
    <property type="project" value="GO_Central"/>
</dbReference>